<feature type="compositionally biased region" description="Gly residues" evidence="1">
    <location>
        <begin position="522"/>
        <end position="540"/>
    </location>
</feature>
<dbReference type="Proteomes" id="UP000193642">
    <property type="component" value="Unassembled WGS sequence"/>
</dbReference>
<gene>
    <name evidence="2" type="ORF">BCR33DRAFT_714943</name>
</gene>
<sequence>MSFGVFGSLAGIGVRPTTATLSLYSGETDNNDIVNGIATPFVVTSSVLQVNQPSLNFTFCDKIAPLVANTVITFVLTNTGLTNPVVLGFSPGAGAGYLYARDAGNSQQKKLINSSVTFHFTASVDAAPPCVGPNSAATSFFSFESVTTTVEGVPVSTEVAPVASQTGVTELYSAPLPLIPTKTFGPRYNTKAFEYTTSTSEPVTVYPALSYTEAVSAPTVSAGLGLERRQSDYSVRCGSDWGSAYSTCGTSCSNDGDCDYGQACFRDLDPSACSQQDDSGGAGGGSVAGNPAVRCGTDWWSAYSTCGSYCALDTDCPQGQSCFKDLSVDACTQPVNPSPAASTRPNVSTGGNPAIRCGADWSSAYSSCGTFCSLDSDCPNGQSCFKDLSTDVCQSPQKPSPIVITVVPTLTSRPSASNPAIRCGSNWAAASSTCGVYCVVDKDCPNGQSCFKDLNPNVCGSVQPSPAPSPPPTGNPSLRCGFNWNSANSACGTYCTNDSDCQGGQTCFKDLSVDVCSNSASGNGGGNSGGGSSGSSGNGGSRPNTVVQAGTPCQAGFYACGEGNTYMMCENSVWTKLAACSDQGFSRCVYICKDGSIGGNCGNDVQALCV</sequence>
<evidence type="ECO:0000313" key="2">
    <source>
        <dbReference type="EMBL" id="ORY47892.1"/>
    </source>
</evidence>
<name>A0A1Y2CLJ4_9FUNG</name>
<evidence type="ECO:0000256" key="1">
    <source>
        <dbReference type="SAM" id="MobiDB-lite"/>
    </source>
</evidence>
<keyword evidence="3" id="KW-1185">Reference proteome</keyword>
<reference evidence="2 3" key="1">
    <citation type="submission" date="2016-07" db="EMBL/GenBank/DDBJ databases">
        <title>Pervasive Adenine N6-methylation of Active Genes in Fungi.</title>
        <authorList>
            <consortium name="DOE Joint Genome Institute"/>
            <person name="Mondo S.J."/>
            <person name="Dannebaum R.O."/>
            <person name="Kuo R.C."/>
            <person name="Labutti K."/>
            <person name="Haridas S."/>
            <person name="Kuo A."/>
            <person name="Salamov A."/>
            <person name="Ahrendt S.R."/>
            <person name="Lipzen A."/>
            <person name="Sullivan W."/>
            <person name="Andreopoulos W.B."/>
            <person name="Clum A."/>
            <person name="Lindquist E."/>
            <person name="Daum C."/>
            <person name="Ramamoorthy G.K."/>
            <person name="Gryganskyi A."/>
            <person name="Culley D."/>
            <person name="Magnuson J.K."/>
            <person name="James T.Y."/>
            <person name="O'Malley M.A."/>
            <person name="Stajich J.E."/>
            <person name="Spatafora J.W."/>
            <person name="Visel A."/>
            <person name="Grigoriev I.V."/>
        </authorList>
    </citation>
    <scope>NUCLEOTIDE SEQUENCE [LARGE SCALE GENOMIC DNA]</scope>
    <source>
        <strain evidence="2 3">JEL800</strain>
    </source>
</reference>
<proteinExistence type="predicted"/>
<evidence type="ECO:0000313" key="3">
    <source>
        <dbReference type="Proteomes" id="UP000193642"/>
    </source>
</evidence>
<feature type="region of interest" description="Disordered" evidence="1">
    <location>
        <begin position="521"/>
        <end position="543"/>
    </location>
</feature>
<dbReference type="AlphaFoldDB" id="A0A1Y2CLJ4"/>
<organism evidence="2 3">
    <name type="scientific">Rhizoclosmatium globosum</name>
    <dbReference type="NCBI Taxonomy" id="329046"/>
    <lineage>
        <taxon>Eukaryota</taxon>
        <taxon>Fungi</taxon>
        <taxon>Fungi incertae sedis</taxon>
        <taxon>Chytridiomycota</taxon>
        <taxon>Chytridiomycota incertae sedis</taxon>
        <taxon>Chytridiomycetes</taxon>
        <taxon>Chytridiales</taxon>
        <taxon>Chytriomycetaceae</taxon>
        <taxon>Rhizoclosmatium</taxon>
    </lineage>
</organism>
<protein>
    <submittedName>
        <fullName evidence="2">Uncharacterized protein</fullName>
    </submittedName>
</protein>
<accession>A0A1Y2CLJ4</accession>
<dbReference type="OrthoDB" id="2150155at2759"/>
<comment type="caution">
    <text evidence="2">The sequence shown here is derived from an EMBL/GenBank/DDBJ whole genome shotgun (WGS) entry which is preliminary data.</text>
</comment>
<dbReference type="EMBL" id="MCGO01000013">
    <property type="protein sequence ID" value="ORY47892.1"/>
    <property type="molecule type" value="Genomic_DNA"/>
</dbReference>
<dbReference type="STRING" id="329046.A0A1Y2CLJ4"/>